<dbReference type="RefSeq" id="WP_265145033.1">
    <property type="nucleotide sequence ID" value="NZ_JAPCHZ010000006.1"/>
</dbReference>
<proteinExistence type="predicted"/>
<keyword evidence="2" id="KW-1185">Reference proteome</keyword>
<organism evidence="1 2">
    <name type="scientific">Kaistella yananensis</name>
    <dbReference type="NCBI Taxonomy" id="2989820"/>
    <lineage>
        <taxon>Bacteria</taxon>
        <taxon>Pseudomonadati</taxon>
        <taxon>Bacteroidota</taxon>
        <taxon>Flavobacteriia</taxon>
        <taxon>Flavobacteriales</taxon>
        <taxon>Weeksellaceae</taxon>
        <taxon>Chryseobacterium group</taxon>
        <taxon>Kaistella</taxon>
    </lineage>
</organism>
<gene>
    <name evidence="1" type="ORF">OK344_12170</name>
</gene>
<dbReference type="EMBL" id="JAPCHZ010000006">
    <property type="protein sequence ID" value="MCW4452959.1"/>
    <property type="molecule type" value="Genomic_DNA"/>
</dbReference>
<protein>
    <submittedName>
        <fullName evidence="1">Uncharacterized protein</fullName>
    </submittedName>
</protein>
<comment type="caution">
    <text evidence="1">The sequence shown here is derived from an EMBL/GenBank/DDBJ whole genome shotgun (WGS) entry which is preliminary data.</text>
</comment>
<reference evidence="1 2" key="1">
    <citation type="submission" date="2022-10" db="EMBL/GenBank/DDBJ databases">
        <title>Kaistella sp. BT-6-1-3.</title>
        <authorList>
            <person name="Ai J."/>
            <person name="Deng Z."/>
        </authorList>
    </citation>
    <scope>NUCLEOTIDE SEQUENCE [LARGE SCALE GENOMIC DNA]</scope>
    <source>
        <strain evidence="1 2">BT6-1-3</strain>
    </source>
</reference>
<accession>A0ABT3JQ99</accession>
<dbReference type="Proteomes" id="UP001209107">
    <property type="component" value="Unassembled WGS sequence"/>
</dbReference>
<sequence>MNTFLKTAKRHLAIVVDFRTYYKKPNSSGLLLLLLLFSNSLYATSPGNYPASTTPAEMLTDLLDGEYQASQKAVKWLATPGDVHEFNGQLGENRILYSFIDTTMTVKRGNENVYYTVFRTSPMVTNEDGEFVNANSCHMCGVSLGYFSYTIENDSIYIQKFKRNFATHGSFGEKSYTLSMINLGDGYELLKVDDPYEGMGINSVGTKFYREGELMLSLITEENNRGNRNRNQKGYYEFNTDFAYSSKAHSVTVKQTGYRIDEQSGKRKNISKIRKIKVGDDSLQFQQ</sequence>
<name>A0ABT3JQ99_9FLAO</name>
<evidence type="ECO:0000313" key="1">
    <source>
        <dbReference type="EMBL" id="MCW4452959.1"/>
    </source>
</evidence>
<evidence type="ECO:0000313" key="2">
    <source>
        <dbReference type="Proteomes" id="UP001209107"/>
    </source>
</evidence>